<proteinExistence type="predicted"/>
<dbReference type="SUPFAM" id="SSF46689">
    <property type="entry name" value="Homeodomain-like"/>
    <property type="match status" value="2"/>
</dbReference>
<dbReference type="GO" id="GO:0005634">
    <property type="term" value="C:nucleus"/>
    <property type="evidence" value="ECO:0007669"/>
    <property type="project" value="UniProtKB-SubCell"/>
</dbReference>
<dbReference type="AlphaFoldDB" id="A0A7R8UKC9"/>
<evidence type="ECO:0000313" key="6">
    <source>
        <dbReference type="Proteomes" id="UP000594454"/>
    </source>
</evidence>
<dbReference type="EMBL" id="LR899010">
    <property type="protein sequence ID" value="CAD7082137.1"/>
    <property type="molecule type" value="Genomic_DNA"/>
</dbReference>
<evidence type="ECO:0000313" key="5">
    <source>
        <dbReference type="EMBL" id="CAD7082137.1"/>
    </source>
</evidence>
<sequence length="319" mass="36506">MGKSRVLTLIEKVNIIREYLRTQQTTGLAKMFNCHRGQVHHILKHKDEYLADWLATKDPTRTRRPRCKVLNALGLILFEWILRCSHYEFTLTDEMVKSTASEIAKILQYRLFKPNPKWYSRFKIKYKLDGLTSWDDWHSQVGVNQQSLDLTEILNDLRAIHGESVIPNYVQLDDDEFKDLTVRCYGNSNVAQELGKLICNGNADDDMDVASTEPVDIFGESSNSHSGYVSYNGSDSDEQYATISIDNDDSNDAVDNSVSQSHIEQVVEREAKPIQSYREALNALGPLEQFALLKEDVRAVGLINQLEILFQDKMKDDPQ</sequence>
<keyword evidence="3" id="KW-0539">Nucleus</keyword>
<name>A0A7R8UKC9_HERIL</name>
<keyword evidence="6" id="KW-1185">Reference proteome</keyword>
<dbReference type="OrthoDB" id="8053516at2759"/>
<dbReference type="Gene3D" id="1.10.10.60">
    <property type="entry name" value="Homeodomain-like"/>
    <property type="match status" value="2"/>
</dbReference>
<accession>A0A7R8UKC9</accession>
<dbReference type="InterPro" id="IPR009057">
    <property type="entry name" value="Homeodomain-like_sf"/>
</dbReference>
<comment type="subcellular location">
    <subcellularLocation>
        <location evidence="1">Nucleus</location>
    </subcellularLocation>
</comment>
<dbReference type="InterPro" id="IPR006600">
    <property type="entry name" value="HTH_CenpB_DNA-bd_dom"/>
</dbReference>
<evidence type="ECO:0000259" key="4">
    <source>
        <dbReference type="PROSITE" id="PS51253"/>
    </source>
</evidence>
<dbReference type="Pfam" id="PF03221">
    <property type="entry name" value="HTH_Tnp_Tc5"/>
    <property type="match status" value="1"/>
</dbReference>
<organism evidence="5 6">
    <name type="scientific">Hermetia illucens</name>
    <name type="common">Black soldier fly</name>
    <dbReference type="NCBI Taxonomy" id="343691"/>
    <lineage>
        <taxon>Eukaryota</taxon>
        <taxon>Metazoa</taxon>
        <taxon>Ecdysozoa</taxon>
        <taxon>Arthropoda</taxon>
        <taxon>Hexapoda</taxon>
        <taxon>Insecta</taxon>
        <taxon>Pterygota</taxon>
        <taxon>Neoptera</taxon>
        <taxon>Endopterygota</taxon>
        <taxon>Diptera</taxon>
        <taxon>Brachycera</taxon>
        <taxon>Stratiomyomorpha</taxon>
        <taxon>Stratiomyidae</taxon>
        <taxon>Hermetiinae</taxon>
        <taxon>Hermetia</taxon>
    </lineage>
</organism>
<evidence type="ECO:0000256" key="1">
    <source>
        <dbReference type="ARBA" id="ARBA00004123"/>
    </source>
</evidence>
<dbReference type="Proteomes" id="UP000594454">
    <property type="component" value="Chromosome 2"/>
</dbReference>
<dbReference type="GO" id="GO:0003677">
    <property type="term" value="F:DNA binding"/>
    <property type="evidence" value="ECO:0007669"/>
    <property type="project" value="UniProtKB-KW"/>
</dbReference>
<dbReference type="InParanoid" id="A0A7R8UKC9"/>
<dbReference type="InterPro" id="IPR007889">
    <property type="entry name" value="HTH_Psq"/>
</dbReference>
<keyword evidence="2" id="KW-0238">DNA-binding</keyword>
<feature type="domain" description="HTH CENPB-type" evidence="4">
    <location>
        <begin position="61"/>
        <end position="132"/>
    </location>
</feature>
<dbReference type="PROSITE" id="PS51253">
    <property type="entry name" value="HTH_CENPB"/>
    <property type="match status" value="1"/>
</dbReference>
<reference evidence="5 6" key="1">
    <citation type="submission" date="2020-11" db="EMBL/GenBank/DDBJ databases">
        <authorList>
            <person name="Wallbank WR R."/>
            <person name="Pardo Diaz C."/>
            <person name="Kozak K."/>
            <person name="Martin S."/>
            <person name="Jiggins C."/>
            <person name="Moest M."/>
            <person name="Warren A I."/>
            <person name="Generalovic N T."/>
            <person name="Byers J.R.P. K."/>
            <person name="Montejo-Kovacevich G."/>
            <person name="Yen C E."/>
        </authorList>
    </citation>
    <scope>NUCLEOTIDE SEQUENCE [LARGE SCALE GENOMIC DNA]</scope>
</reference>
<protein>
    <recommendedName>
        <fullName evidence="4">HTH CENPB-type domain-containing protein</fullName>
    </recommendedName>
</protein>
<evidence type="ECO:0000256" key="2">
    <source>
        <dbReference type="ARBA" id="ARBA00023125"/>
    </source>
</evidence>
<gene>
    <name evidence="5" type="ORF">HERILL_LOCUS5196</name>
</gene>
<evidence type="ECO:0000256" key="3">
    <source>
        <dbReference type="ARBA" id="ARBA00023242"/>
    </source>
</evidence>
<dbReference type="Pfam" id="PF04218">
    <property type="entry name" value="CENP-B_N"/>
    <property type="match status" value="1"/>
</dbReference>